<dbReference type="EMBL" id="EF083981">
    <property type="protein sequence ID" value="ABK23313.1"/>
    <property type="molecule type" value="mRNA"/>
</dbReference>
<evidence type="ECO:0000313" key="1">
    <source>
        <dbReference type="EMBL" id="ABK20938.1"/>
    </source>
</evidence>
<reference evidence="3" key="1">
    <citation type="submission" date="2007-06" db="EMBL/GenBank/DDBJ databases">
        <title>Full length cDNA sequences from Sitka Spruce (Picea sitchensis).</title>
        <authorList>
            <person name="Ralph S.G."/>
            <person name="Chun H.E."/>
            <person name="Liao N."/>
            <person name="Ali J."/>
            <person name="Reid K."/>
            <person name="Kolosova N."/>
            <person name="Cooper N."/>
            <person name="Cullis C."/>
            <person name="Jancsik S."/>
            <person name="Moore R."/>
            <person name="Mayo M."/>
            <person name="Wagner S."/>
            <person name="Holt R.A."/>
            <person name="Jones S.J.M."/>
            <person name="Marra M.A."/>
            <person name="Ritland C.E."/>
            <person name="Ritland K."/>
            <person name="Bohlmann J."/>
        </authorList>
    </citation>
    <scope>NUCLEOTIDE SEQUENCE</scope>
    <source>
        <tissue evidence="3">Bark</tissue>
    </source>
</reference>
<dbReference type="EMBL" id="EF081980">
    <property type="protein sequence ID" value="ABK21359.1"/>
    <property type="molecule type" value="mRNA"/>
</dbReference>
<accession>A9NJX7</accession>
<dbReference type="EMBL" id="EF082378">
    <property type="protein sequence ID" value="ABK21740.1"/>
    <property type="molecule type" value="mRNA"/>
</dbReference>
<reference evidence="4" key="3">
    <citation type="submission" date="2009-02" db="EMBL/GenBank/DDBJ databases">
        <title>Full length sequence-verified cDNA sequences from Sitka spruce (Picea sitchensis).</title>
        <authorList>
            <person name="Reid K.E."/>
            <person name="Liao N."/>
            <person name="Ralph S."/>
            <person name="Kolosova N."/>
            <person name="Oddy C."/>
            <person name="Moore R."/>
            <person name="Mayo M."/>
            <person name="Wagner S."/>
            <person name="King J."/>
            <person name="Yanchuk A."/>
            <person name="Holt R."/>
            <person name="Jones S."/>
            <person name="Marra M."/>
            <person name="Ritland C.E."/>
            <person name="Ritland K."/>
            <person name="Bohlmann J."/>
        </authorList>
    </citation>
    <scope>NUCLEOTIDE SEQUENCE</scope>
    <source>
        <tissue evidence="4">Green portion of the leader tissue</tissue>
    </source>
</reference>
<evidence type="ECO:0000313" key="2">
    <source>
        <dbReference type="EMBL" id="ABK21483.1"/>
    </source>
</evidence>
<dbReference type="EMBL" id="EF678678">
    <property type="protein sequence ID" value="ABR18408.1"/>
    <property type="molecule type" value="mRNA"/>
</dbReference>
<dbReference type="EMBL" id="EF082105">
    <property type="protein sequence ID" value="ABK21483.1"/>
    <property type="molecule type" value="mRNA"/>
</dbReference>
<evidence type="ECO:0008006" key="5">
    <source>
        <dbReference type="Google" id="ProtNLM"/>
    </source>
</evidence>
<dbReference type="AlphaFoldDB" id="A9NJX7"/>
<proteinExistence type="evidence at transcript level"/>
<organism evidence="1">
    <name type="scientific">Picea sitchensis</name>
    <name type="common">Sitka spruce</name>
    <name type="synonym">Pinus sitchensis</name>
    <dbReference type="NCBI Taxonomy" id="3332"/>
    <lineage>
        <taxon>Eukaryota</taxon>
        <taxon>Viridiplantae</taxon>
        <taxon>Streptophyta</taxon>
        <taxon>Embryophyta</taxon>
        <taxon>Tracheophyta</taxon>
        <taxon>Spermatophyta</taxon>
        <taxon>Pinopsida</taxon>
        <taxon>Pinidae</taxon>
        <taxon>Conifers I</taxon>
        <taxon>Pinales</taxon>
        <taxon>Pinaceae</taxon>
        <taxon>Picea</taxon>
    </lineage>
</organism>
<evidence type="ECO:0000313" key="3">
    <source>
        <dbReference type="EMBL" id="ABR18408.1"/>
    </source>
</evidence>
<dbReference type="EMBL" id="EF084824">
    <property type="protein sequence ID" value="ABK24133.1"/>
    <property type="molecule type" value="mRNA"/>
</dbReference>
<dbReference type="EMBL" id="BT070770">
    <property type="protein sequence ID" value="ACN40270.1"/>
    <property type="molecule type" value="mRNA"/>
</dbReference>
<evidence type="ECO:0000313" key="4">
    <source>
        <dbReference type="EMBL" id="ACN40270.1"/>
    </source>
</evidence>
<protein>
    <recommendedName>
        <fullName evidence="5">Metallothionein-like protein</fullName>
    </recommendedName>
</protein>
<dbReference type="EMBL" id="EF086304">
    <property type="protein sequence ID" value="ABK25575.1"/>
    <property type="molecule type" value="mRNA"/>
</dbReference>
<dbReference type="EMBL" id="EF081543">
    <property type="protein sequence ID" value="ABK20938.1"/>
    <property type="molecule type" value="mRNA"/>
</dbReference>
<name>A9NJX7_PICSI</name>
<reference evidence="1" key="2">
    <citation type="journal article" date="2008" name="BMC Genomics">
        <title>A conifer genomics resource of 200,000 spruce (Picea spp.) ESTs and 6,464 high-quality, sequence-finished full-length cDNAs for Sitka spruce (Picea sitchensis).</title>
        <authorList>
            <person name="Ralph S.G."/>
            <person name="Chun H.J."/>
            <person name="Kolosova N."/>
            <person name="Cooper D."/>
            <person name="Oddy C."/>
            <person name="Ritland C.E."/>
            <person name="Kirkpatrick R."/>
            <person name="Moore R."/>
            <person name="Barber S."/>
            <person name="Holt R.A."/>
            <person name="Jones S.J."/>
            <person name="Marra M.A."/>
            <person name="Douglas C.J."/>
            <person name="Ritland K."/>
            <person name="Bohlmann J."/>
        </authorList>
    </citation>
    <scope>NUCLEOTIDE SEQUENCE</scope>
    <source>
        <tissue evidence="2">Bark</tissue>
        <tissue evidence="1">Green portion of the leader tissue</tissue>
    </source>
</reference>
<sequence length="62" mass="6570">MSTDCANCDCADKTQCPKKQGFQMDGIVETSYEMGHGGAVSLENNDCNCGPNCQCGTCSCHK</sequence>
<dbReference type="EMBL" id="EF086288">
    <property type="protein sequence ID" value="ABK25560.1"/>
    <property type="molecule type" value="mRNA"/>
</dbReference>